<gene>
    <name evidence="2" type="primary">cfap276</name>
</gene>
<dbReference type="Ensembl" id="ENSAMXT00005058239.1">
    <property type="protein sequence ID" value="ENSAMXP00005053853.1"/>
    <property type="gene ID" value="ENSAMXG00005024122.1"/>
</dbReference>
<reference evidence="2" key="1">
    <citation type="submission" date="2025-08" db="UniProtKB">
        <authorList>
            <consortium name="Ensembl"/>
        </authorList>
    </citation>
    <scope>IDENTIFICATION</scope>
</reference>
<sequence>MPGNRDPYQFPRYENDLNFTGIKESQKPPFKKPTHLAQNDEPWSRLNDTATFSSMRRSVLHHDEFAPKDSLDLHLRSVYDNHADLLLNKNQTVLQRETLMDRRGKHNESDEPEKEPLRVWVNPQKASIFSIEGSIGSTAGALKLWAGERSTPQRASDRLPITSESEQGSTLPRSNKITGSVAGGEARAAESPGAAQVGAAPRAGACPPTPI</sequence>
<dbReference type="Proteomes" id="UP000694621">
    <property type="component" value="Unplaced"/>
</dbReference>
<dbReference type="Pfam" id="PF12494">
    <property type="entry name" value="DUF3695"/>
    <property type="match status" value="1"/>
</dbReference>
<protein>
    <submittedName>
        <fullName evidence="2">Uncharacterized protein</fullName>
    </submittedName>
</protein>
<feature type="compositionally biased region" description="Polar residues" evidence="1">
    <location>
        <begin position="162"/>
        <end position="178"/>
    </location>
</feature>
<proteinExistence type="predicted"/>
<feature type="region of interest" description="Disordered" evidence="1">
    <location>
        <begin position="22"/>
        <end position="41"/>
    </location>
</feature>
<evidence type="ECO:0000313" key="3">
    <source>
        <dbReference type="Proteomes" id="UP000694621"/>
    </source>
</evidence>
<feature type="compositionally biased region" description="Low complexity" evidence="1">
    <location>
        <begin position="193"/>
        <end position="205"/>
    </location>
</feature>
<evidence type="ECO:0000313" key="2">
    <source>
        <dbReference type="Ensembl" id="ENSAMXP00005053853.1"/>
    </source>
</evidence>
<evidence type="ECO:0000256" key="1">
    <source>
        <dbReference type="SAM" id="MobiDB-lite"/>
    </source>
</evidence>
<organism evidence="2 3">
    <name type="scientific">Astyanax mexicanus</name>
    <name type="common">Blind cave fish</name>
    <name type="synonym">Astyanax fasciatus mexicanus</name>
    <dbReference type="NCBI Taxonomy" id="7994"/>
    <lineage>
        <taxon>Eukaryota</taxon>
        <taxon>Metazoa</taxon>
        <taxon>Chordata</taxon>
        <taxon>Craniata</taxon>
        <taxon>Vertebrata</taxon>
        <taxon>Euteleostomi</taxon>
        <taxon>Actinopterygii</taxon>
        <taxon>Neopterygii</taxon>
        <taxon>Teleostei</taxon>
        <taxon>Ostariophysi</taxon>
        <taxon>Characiformes</taxon>
        <taxon>Characoidei</taxon>
        <taxon>Acestrorhamphidae</taxon>
        <taxon>Acestrorhamphinae</taxon>
        <taxon>Astyanax</taxon>
    </lineage>
</organism>
<dbReference type="InterPro" id="IPR022179">
    <property type="entry name" value="CFAP276"/>
</dbReference>
<feature type="region of interest" description="Disordered" evidence="1">
    <location>
        <begin position="148"/>
        <end position="211"/>
    </location>
</feature>
<name>A0A8B9LMS8_ASTMX</name>
<accession>A0A8B9LMS8</accession>
<dbReference type="AlphaFoldDB" id="A0A8B9LMS8"/>